<accession>A0AAV1IZK1</accession>
<dbReference type="PANTHER" id="PTHR21398:SF11">
    <property type="entry name" value="HDC15381-RELATED"/>
    <property type="match status" value="1"/>
</dbReference>
<evidence type="ECO:0000313" key="2">
    <source>
        <dbReference type="EMBL" id="CAK1542052.1"/>
    </source>
</evidence>
<keyword evidence="3" id="KW-1185">Reference proteome</keyword>
<dbReference type="Pfam" id="PF07841">
    <property type="entry name" value="DM4_12"/>
    <property type="match status" value="1"/>
</dbReference>
<evidence type="ECO:0000313" key="3">
    <source>
        <dbReference type="Proteomes" id="UP001497472"/>
    </source>
</evidence>
<proteinExistence type="predicted"/>
<dbReference type="AlphaFoldDB" id="A0AAV1IZK1"/>
<dbReference type="EMBL" id="CAVLEF010000003">
    <property type="protein sequence ID" value="CAK1542052.1"/>
    <property type="molecule type" value="Genomic_DNA"/>
</dbReference>
<dbReference type="Proteomes" id="UP001497472">
    <property type="component" value="Unassembled WGS sequence"/>
</dbReference>
<sequence length="216" mass="24699">MTSLMLLFLTLIFVNNVKANVYEEDSKELRVKRQANSLPLIYPYGGTYKLVMGFSCPVPNKDMVPMSFVVSFQYQFVQFQNISELSKYYIIKEVSREERDANLVGRRDERQAFYTSVVDLMESKGYNGEDCVLRSLCEAAQHPLDEDGLVGELLHILLTPDYGRTEFVEDPEWKETMATYLDATTAGRQMFNCGFIYNKCPEGEGILELISTLEDG</sequence>
<dbReference type="SMART" id="SM00718">
    <property type="entry name" value="DM4_12"/>
    <property type="match status" value="1"/>
</dbReference>
<name>A0AAV1IZK1_9NEOP</name>
<dbReference type="PANTHER" id="PTHR21398">
    <property type="entry name" value="AGAP007094-PA"/>
    <property type="match status" value="1"/>
</dbReference>
<gene>
    <name evidence="2" type="ORF">LNINA_LOCUS1986</name>
</gene>
<evidence type="ECO:0000256" key="1">
    <source>
        <dbReference type="SAM" id="SignalP"/>
    </source>
</evidence>
<protein>
    <submittedName>
        <fullName evidence="2">Uncharacterized protein</fullName>
    </submittedName>
</protein>
<reference evidence="2 3" key="1">
    <citation type="submission" date="2023-11" db="EMBL/GenBank/DDBJ databases">
        <authorList>
            <person name="Okamura Y."/>
        </authorList>
    </citation>
    <scope>NUCLEOTIDE SEQUENCE [LARGE SCALE GENOMIC DNA]</scope>
</reference>
<organism evidence="2 3">
    <name type="scientific">Leptosia nina</name>
    <dbReference type="NCBI Taxonomy" id="320188"/>
    <lineage>
        <taxon>Eukaryota</taxon>
        <taxon>Metazoa</taxon>
        <taxon>Ecdysozoa</taxon>
        <taxon>Arthropoda</taxon>
        <taxon>Hexapoda</taxon>
        <taxon>Insecta</taxon>
        <taxon>Pterygota</taxon>
        <taxon>Neoptera</taxon>
        <taxon>Endopterygota</taxon>
        <taxon>Lepidoptera</taxon>
        <taxon>Glossata</taxon>
        <taxon>Ditrysia</taxon>
        <taxon>Papilionoidea</taxon>
        <taxon>Pieridae</taxon>
        <taxon>Pierinae</taxon>
        <taxon>Leptosia</taxon>
    </lineage>
</organism>
<feature type="signal peptide" evidence="1">
    <location>
        <begin position="1"/>
        <end position="19"/>
    </location>
</feature>
<feature type="chain" id="PRO_5043326159" evidence="1">
    <location>
        <begin position="20"/>
        <end position="216"/>
    </location>
</feature>
<keyword evidence="1" id="KW-0732">Signal</keyword>
<dbReference type="InterPro" id="IPR006631">
    <property type="entry name" value="DM4_12"/>
</dbReference>
<comment type="caution">
    <text evidence="2">The sequence shown here is derived from an EMBL/GenBank/DDBJ whole genome shotgun (WGS) entry which is preliminary data.</text>
</comment>